<proteinExistence type="predicted"/>
<accession>M5ABQ6</accession>
<dbReference type="KEGG" id="lbk:LVISKB_0082"/>
<dbReference type="HOGENOM" id="CLU_2479372_0_0_9"/>
<sequence length="101" mass="11533">MRVTVSIFAKEVTVMTENVVLAPPEALELAKHLDEWAKWRQTHDRTTADMDWDQFISKSREKAQWQAGLATEIDHWESPHAIQLALTDNLMGTAHGGHTRQ</sequence>
<evidence type="ECO:0000313" key="2">
    <source>
        <dbReference type="Proteomes" id="UP000012042"/>
    </source>
</evidence>
<dbReference type="Proteomes" id="UP000012042">
    <property type="component" value="Chromosome"/>
</dbReference>
<gene>
    <name evidence="1" type="ORF">LVISKB_0082</name>
</gene>
<dbReference type="AlphaFoldDB" id="M5ABQ6"/>
<dbReference type="EMBL" id="AP012167">
    <property type="protein sequence ID" value="BAN05717.1"/>
    <property type="molecule type" value="Genomic_DNA"/>
</dbReference>
<reference evidence="1 2" key="1">
    <citation type="journal article" date="2013" name="PLoS ONE">
        <title>Genomic Analysis by Deep Sequencing of the Probiotic Lactobacillus brevis KB290 Harboring Nine Plasmids Reveals Genomic Stability.</title>
        <authorList>
            <person name="Fukao M."/>
            <person name="Oshima K."/>
            <person name="Morita H."/>
            <person name="Toh H."/>
            <person name="Suda W."/>
            <person name="Kim S.W."/>
            <person name="Suzuki S."/>
            <person name="Yakabe T."/>
            <person name="Hattori M."/>
            <person name="Yajima N."/>
        </authorList>
    </citation>
    <scope>NUCLEOTIDE SEQUENCE [LARGE SCALE GENOMIC DNA]</scope>
    <source>
        <strain evidence="1 2">KB290</strain>
    </source>
</reference>
<dbReference type="PATRIC" id="fig|1001583.3.peg.79"/>
<organism evidence="1 2">
    <name type="scientific">Levilactobacillus brevis KB290</name>
    <dbReference type="NCBI Taxonomy" id="1001583"/>
    <lineage>
        <taxon>Bacteria</taxon>
        <taxon>Bacillati</taxon>
        <taxon>Bacillota</taxon>
        <taxon>Bacilli</taxon>
        <taxon>Lactobacillales</taxon>
        <taxon>Lactobacillaceae</taxon>
        <taxon>Levilactobacillus</taxon>
    </lineage>
</organism>
<name>M5ABQ6_LEVBR</name>
<evidence type="ECO:0000313" key="1">
    <source>
        <dbReference type="EMBL" id="BAN05717.1"/>
    </source>
</evidence>
<protein>
    <submittedName>
        <fullName evidence="1">Uncharacterized protein</fullName>
    </submittedName>
</protein>